<evidence type="ECO:0000313" key="1">
    <source>
        <dbReference type="EMBL" id="KAK9511853.1"/>
    </source>
</evidence>
<gene>
    <name evidence="1" type="ORF">O3M35_000434</name>
</gene>
<organism evidence="1 2">
    <name type="scientific">Rhynocoris fuscipes</name>
    <dbReference type="NCBI Taxonomy" id="488301"/>
    <lineage>
        <taxon>Eukaryota</taxon>
        <taxon>Metazoa</taxon>
        <taxon>Ecdysozoa</taxon>
        <taxon>Arthropoda</taxon>
        <taxon>Hexapoda</taxon>
        <taxon>Insecta</taxon>
        <taxon>Pterygota</taxon>
        <taxon>Neoptera</taxon>
        <taxon>Paraneoptera</taxon>
        <taxon>Hemiptera</taxon>
        <taxon>Heteroptera</taxon>
        <taxon>Panheteroptera</taxon>
        <taxon>Cimicomorpha</taxon>
        <taxon>Reduviidae</taxon>
        <taxon>Harpactorinae</taxon>
        <taxon>Harpactorini</taxon>
        <taxon>Rhynocoris</taxon>
    </lineage>
</organism>
<evidence type="ECO:0000313" key="2">
    <source>
        <dbReference type="Proteomes" id="UP001461498"/>
    </source>
</evidence>
<dbReference type="AlphaFoldDB" id="A0AAW1DNP1"/>
<proteinExistence type="predicted"/>
<reference evidence="1 2" key="1">
    <citation type="submission" date="2022-12" db="EMBL/GenBank/DDBJ databases">
        <title>Chromosome-level genome assembly of true bugs.</title>
        <authorList>
            <person name="Ma L."/>
            <person name="Li H."/>
        </authorList>
    </citation>
    <scope>NUCLEOTIDE SEQUENCE [LARGE SCALE GENOMIC DNA]</scope>
    <source>
        <strain evidence="1">Lab_2022b</strain>
    </source>
</reference>
<sequence length="52" mass="5926">MVYVANISFCSHIPTHIQTFYTTPISNFIIIFINSSYCRKNICLPLSLSLSL</sequence>
<name>A0AAW1DNP1_9HEMI</name>
<keyword evidence="2" id="KW-1185">Reference proteome</keyword>
<dbReference type="EMBL" id="JAPXFL010000001">
    <property type="protein sequence ID" value="KAK9511853.1"/>
    <property type="molecule type" value="Genomic_DNA"/>
</dbReference>
<protein>
    <submittedName>
        <fullName evidence="1">Uncharacterized protein</fullName>
    </submittedName>
</protein>
<comment type="caution">
    <text evidence="1">The sequence shown here is derived from an EMBL/GenBank/DDBJ whole genome shotgun (WGS) entry which is preliminary data.</text>
</comment>
<accession>A0AAW1DNP1</accession>
<dbReference type="Proteomes" id="UP001461498">
    <property type="component" value="Unassembled WGS sequence"/>
</dbReference>